<dbReference type="AlphaFoldDB" id="A0A6C0KPK8"/>
<dbReference type="EMBL" id="MN740952">
    <property type="protein sequence ID" value="QHU19559.1"/>
    <property type="molecule type" value="Genomic_DNA"/>
</dbReference>
<name>A0A6C0KPK8_9ZZZZ</name>
<accession>A0A6C0KPK8</accession>
<protein>
    <submittedName>
        <fullName evidence="1">Uncharacterized protein</fullName>
    </submittedName>
</protein>
<sequence>MASFKEFEERDIIYRTELDNPRNNDDVLAEERDKLTASIGEDRLVYIDGQPVMNPERKPPTLTRQLSEIAVTNLYIDSRHINTQDSESRIITSIATINKYLKRFGLKWDITFETIYDKLRKNGQYLGNTLYGIWRLDAGAKLVMLESLGQDKDEEGSETLIIDYSNLKYRLLDCKPSKSADGEFAKELQKWINKKMERCKRIIISIQENDKNNTTFIQFKDELKKIYGTMNVIIIIGSNASSYDDLNIAYIVTNLLPKSTKYIISSDKFRDIHKINPDGTTSPIFVSSGKLIMFPVEFNFCEEGTIEGTIEGTHKRYRSYRSYNGGTNKNKKLLLNKYSKKIKYTRKVKKLHKKVKTSHKKHKTTIKAHRKYSKKYKKHRTYKSKRL</sequence>
<organism evidence="1">
    <name type="scientific">viral metagenome</name>
    <dbReference type="NCBI Taxonomy" id="1070528"/>
    <lineage>
        <taxon>unclassified sequences</taxon>
        <taxon>metagenomes</taxon>
        <taxon>organismal metagenomes</taxon>
    </lineage>
</organism>
<evidence type="ECO:0000313" key="1">
    <source>
        <dbReference type="EMBL" id="QHU19559.1"/>
    </source>
</evidence>
<proteinExistence type="predicted"/>
<reference evidence="1" key="1">
    <citation type="journal article" date="2020" name="Nature">
        <title>Giant virus diversity and host interactions through global metagenomics.</title>
        <authorList>
            <person name="Schulz F."/>
            <person name="Roux S."/>
            <person name="Paez-Espino D."/>
            <person name="Jungbluth S."/>
            <person name="Walsh D.A."/>
            <person name="Denef V.J."/>
            <person name="McMahon K.D."/>
            <person name="Konstantinidis K.T."/>
            <person name="Eloe-Fadrosh E.A."/>
            <person name="Kyrpides N.C."/>
            <person name="Woyke T."/>
        </authorList>
    </citation>
    <scope>NUCLEOTIDE SEQUENCE</scope>
    <source>
        <strain evidence="1">GVMAG-S-3300013014-113</strain>
    </source>
</reference>